<dbReference type="EMBL" id="JAPFFI010000013">
    <property type="protein sequence ID" value="KAJ6370787.1"/>
    <property type="molecule type" value="Genomic_DNA"/>
</dbReference>
<organism evidence="1 2">
    <name type="scientific">Salix suchowensis</name>
    <dbReference type="NCBI Taxonomy" id="1278906"/>
    <lineage>
        <taxon>Eukaryota</taxon>
        <taxon>Viridiplantae</taxon>
        <taxon>Streptophyta</taxon>
        <taxon>Embryophyta</taxon>
        <taxon>Tracheophyta</taxon>
        <taxon>Spermatophyta</taxon>
        <taxon>Magnoliopsida</taxon>
        <taxon>eudicotyledons</taxon>
        <taxon>Gunneridae</taxon>
        <taxon>Pentapetalae</taxon>
        <taxon>rosids</taxon>
        <taxon>fabids</taxon>
        <taxon>Malpighiales</taxon>
        <taxon>Salicaceae</taxon>
        <taxon>Saliceae</taxon>
        <taxon>Salix</taxon>
    </lineage>
</organism>
<accession>A0ABQ9B411</accession>
<protein>
    <recommendedName>
        <fullName evidence="3">NADH dehydrogenase subunit 2</fullName>
    </recommendedName>
</protein>
<comment type="caution">
    <text evidence="1">The sequence shown here is derived from an EMBL/GenBank/DDBJ whole genome shotgun (WGS) entry which is preliminary data.</text>
</comment>
<dbReference type="EMBL" id="JAPFFI010000013">
    <property type="protein sequence ID" value="KAJ6370786.1"/>
    <property type="molecule type" value="Genomic_DNA"/>
</dbReference>
<evidence type="ECO:0008006" key="3">
    <source>
        <dbReference type="Google" id="ProtNLM"/>
    </source>
</evidence>
<sequence length="53" mass="5592">MFPSFWVSSFAGTSSFLFSKAGSTLSTIFSPSNDFSVILAFEAALLTSSTLMG</sequence>
<name>A0ABQ9B411_9ROSI</name>
<keyword evidence="2" id="KW-1185">Reference proteome</keyword>
<proteinExistence type="predicted"/>
<reference evidence="1" key="2">
    <citation type="journal article" date="2023" name="Int. J. Mol. Sci.">
        <title>De Novo Assembly and Annotation of 11 Diverse Shrub Willow (Salix) Genomes Reveals Novel Gene Organization in Sex-Linked Regions.</title>
        <authorList>
            <person name="Hyden B."/>
            <person name="Feng K."/>
            <person name="Yates T.B."/>
            <person name="Jawdy S."/>
            <person name="Cereghino C."/>
            <person name="Smart L.B."/>
            <person name="Muchero W."/>
        </authorList>
    </citation>
    <scope>NUCLEOTIDE SEQUENCE</scope>
    <source>
        <tissue evidence="1">Shoot tip</tissue>
    </source>
</reference>
<evidence type="ECO:0000313" key="1">
    <source>
        <dbReference type="EMBL" id="KAJ6370786.1"/>
    </source>
</evidence>
<dbReference type="Proteomes" id="UP001141253">
    <property type="component" value="Chromosome 17"/>
</dbReference>
<reference evidence="1" key="1">
    <citation type="submission" date="2022-10" db="EMBL/GenBank/DDBJ databases">
        <authorList>
            <person name="Hyden B.L."/>
            <person name="Feng K."/>
            <person name="Yates T."/>
            <person name="Jawdy S."/>
            <person name="Smart L.B."/>
            <person name="Muchero W."/>
        </authorList>
    </citation>
    <scope>NUCLEOTIDE SEQUENCE</scope>
    <source>
        <tissue evidence="1">Shoot tip</tissue>
    </source>
</reference>
<evidence type="ECO:0000313" key="2">
    <source>
        <dbReference type="Proteomes" id="UP001141253"/>
    </source>
</evidence>
<gene>
    <name evidence="1" type="ORF">OIU77_001320</name>
</gene>